<dbReference type="Proteomes" id="UP000062398">
    <property type="component" value="Chromosome"/>
</dbReference>
<gene>
    <name evidence="1" type="ORF">MsedA_1147</name>
    <name evidence="2" type="ORF">MsedB_1149</name>
    <name evidence="3" type="ORF">MsedC_1147</name>
    <name evidence="4" type="ORF">MsedD_1148</name>
</gene>
<dbReference type="EMBL" id="CP012173">
    <property type="protein sequence ID" value="AKV76406.1"/>
    <property type="molecule type" value="Genomic_DNA"/>
</dbReference>
<evidence type="ECO:0000313" key="3">
    <source>
        <dbReference type="EMBL" id="AKV78658.1"/>
    </source>
</evidence>
<dbReference type="EMBL" id="CP012175">
    <property type="protein sequence ID" value="AKV80903.1"/>
    <property type="molecule type" value="Genomic_DNA"/>
</dbReference>
<reference evidence="5 6" key="1">
    <citation type="journal article" date="2015" name="Genome Announc.">
        <title>Complete Genome Sequences of Evolved Arsenate-Resistant Metallosphaera sedula Strains.</title>
        <authorList>
            <person name="Ai C."/>
            <person name="McCarthy S."/>
            <person name="Schackwitz W."/>
            <person name="Martin J."/>
            <person name="Lipzen A."/>
            <person name="Blum P."/>
        </authorList>
    </citation>
    <scope>NUCLEOTIDE SEQUENCE [LARGE SCALE GENOMIC DNA]</scope>
    <source>
        <strain evidence="3 6">ARS120-1</strain>
        <strain evidence="4 5">ARS120-2</strain>
        <strain evidence="1 8">ARS50-1</strain>
        <strain evidence="2 7">ARS50-2</strain>
    </source>
</reference>
<dbReference type="Proteomes" id="UP000061362">
    <property type="component" value="Chromosome"/>
</dbReference>
<sequence length="202" mass="24015">MFVEGDCDQAFLTTLLRLSDNNSSEDNSDLFMRLSEQDMKLKQFIENFFIKNRRKYVRFKNDKFYFIFQFSQEETTKLLYTKTLPNFTKSITQRFPWMKDRVNLMIMLDCDSNKYEDCSNKIRCEDADPRSDITCRIIYVKCKIGGFSVHSLVVMPNMENLLQVNEEEAKGRKAEVCKDLTLQRLSDLEEIFKKCVLPYFPM</sequence>
<evidence type="ECO:0000313" key="5">
    <source>
        <dbReference type="Proteomes" id="UP000061362"/>
    </source>
</evidence>
<protein>
    <submittedName>
        <fullName evidence="1">Uncharacterized protein</fullName>
    </submittedName>
</protein>
<evidence type="ECO:0000313" key="8">
    <source>
        <dbReference type="Proteomes" id="UP000068832"/>
    </source>
</evidence>
<name>A0A0K1SHF2_9CREN</name>
<dbReference type="Proteomes" id="UP000062475">
    <property type="component" value="Chromosome"/>
</dbReference>
<evidence type="ECO:0000313" key="6">
    <source>
        <dbReference type="Proteomes" id="UP000062398"/>
    </source>
</evidence>
<evidence type="ECO:0000313" key="7">
    <source>
        <dbReference type="Proteomes" id="UP000062475"/>
    </source>
</evidence>
<dbReference type="Proteomes" id="UP000068832">
    <property type="component" value="Chromosome"/>
</dbReference>
<proteinExistence type="predicted"/>
<accession>A0A0K1SHF2</accession>
<evidence type="ECO:0000313" key="2">
    <source>
        <dbReference type="EMBL" id="AKV76406.1"/>
    </source>
</evidence>
<dbReference type="AlphaFoldDB" id="A0A0K1SHF2"/>
<dbReference type="EMBL" id="CP012174">
    <property type="protein sequence ID" value="AKV78658.1"/>
    <property type="molecule type" value="Genomic_DNA"/>
</dbReference>
<dbReference type="EMBL" id="CP012172">
    <property type="protein sequence ID" value="AKV74167.1"/>
    <property type="molecule type" value="Genomic_DNA"/>
</dbReference>
<evidence type="ECO:0000313" key="4">
    <source>
        <dbReference type="EMBL" id="AKV80903.1"/>
    </source>
</evidence>
<evidence type="ECO:0000313" key="1">
    <source>
        <dbReference type="EMBL" id="AKV74167.1"/>
    </source>
</evidence>
<organism evidence="1 8">
    <name type="scientific">Metallosphaera sedula</name>
    <dbReference type="NCBI Taxonomy" id="43687"/>
    <lineage>
        <taxon>Archaea</taxon>
        <taxon>Thermoproteota</taxon>
        <taxon>Thermoprotei</taxon>
        <taxon>Sulfolobales</taxon>
        <taxon>Sulfolobaceae</taxon>
        <taxon>Metallosphaera</taxon>
    </lineage>
</organism>
<dbReference type="PATRIC" id="fig|43687.5.peg.1180"/>